<reference evidence="4" key="1">
    <citation type="submission" date="2015-10" db="EMBL/GenBank/DDBJ databases">
        <authorList>
            <person name="Gilbert D.G."/>
        </authorList>
    </citation>
    <scope>NUCLEOTIDE SEQUENCE</scope>
</reference>
<feature type="domain" description="Carboxylesterase type B" evidence="3">
    <location>
        <begin position="23"/>
        <end position="493"/>
    </location>
</feature>
<keyword evidence="2" id="KW-0378">Hydrolase</keyword>
<dbReference type="PANTHER" id="PTHR11559">
    <property type="entry name" value="CARBOXYLESTERASE"/>
    <property type="match status" value="1"/>
</dbReference>
<name>A0A160TIQ5_9ZZZZ</name>
<dbReference type="InterPro" id="IPR019819">
    <property type="entry name" value="Carboxylesterase_B_CS"/>
</dbReference>
<sequence>MKQLCFAALAAFLLPAGPAFAQSATVDAPAGSVQGSIQGDVRVFRSIPYAQPPVGAMRWKAPAALPAWQGVRKATDFGPACVQPHSKAVGIYTNPPEKVSEDCLTLNIWAPKEAKNLPVFVWIHGGALVGGYSHERTYEGARMAGKGVIVVSINYRLGVLGYLAHPALSAESAEGISGNYGLLDQIAALDWVKRNIGAFGGDAGNVTIAGESAGGLSVMYLMASPRARGLFHKAIAESAYMISTPELKQTAHGTPSAEAAGTQIMTALGAADLPALRAMDAEKLTDSAAARGYGPWGAVDGKVLTRQLVDTWNRGEQAPVPILAGFNSGEIRSLRVLLPPAPANAAAYEEAIRGRYGDLADYYLKLYPAGTIDESMLANTRDALYGWTSTRLAIGQTAIGQRGYLYLFDHGYPAADDNGLHAFHASELPYVFGTAGQTPPYWPKIPDTLVERRLSDAMMSYWTSFATTGDPVAKGQPAWLPYGKEANYMAFAQVPTPGRKLFPGMFALHEAAVCRRHAAGDQPWNWNTGVISPVLAKAANCK</sequence>
<dbReference type="GO" id="GO:0016787">
    <property type="term" value="F:hydrolase activity"/>
    <property type="evidence" value="ECO:0007669"/>
    <property type="project" value="UniProtKB-KW"/>
</dbReference>
<dbReference type="ESTHER" id="9zzzz-a0a160tiq5">
    <property type="family name" value="Carb_B_Bacteria"/>
</dbReference>
<dbReference type="AlphaFoldDB" id="A0A160TIQ5"/>
<proteinExistence type="inferred from homology"/>
<evidence type="ECO:0000256" key="1">
    <source>
        <dbReference type="ARBA" id="ARBA00005964"/>
    </source>
</evidence>
<evidence type="ECO:0000256" key="2">
    <source>
        <dbReference type="ARBA" id="ARBA00022801"/>
    </source>
</evidence>
<dbReference type="PROSITE" id="PS00122">
    <property type="entry name" value="CARBOXYLESTERASE_B_1"/>
    <property type="match status" value="1"/>
</dbReference>
<organism evidence="4">
    <name type="scientific">hydrothermal vent metagenome</name>
    <dbReference type="NCBI Taxonomy" id="652676"/>
    <lineage>
        <taxon>unclassified sequences</taxon>
        <taxon>metagenomes</taxon>
        <taxon>ecological metagenomes</taxon>
    </lineage>
</organism>
<dbReference type="Gene3D" id="3.40.50.1820">
    <property type="entry name" value="alpha/beta hydrolase"/>
    <property type="match status" value="1"/>
</dbReference>
<dbReference type="InterPro" id="IPR019826">
    <property type="entry name" value="Carboxylesterase_B_AS"/>
</dbReference>
<dbReference type="EMBL" id="CZQE01000043">
    <property type="protein sequence ID" value="CUS43374.1"/>
    <property type="molecule type" value="Genomic_DNA"/>
</dbReference>
<dbReference type="SUPFAM" id="SSF53474">
    <property type="entry name" value="alpha/beta-Hydrolases"/>
    <property type="match status" value="1"/>
</dbReference>
<gene>
    <name evidence="4" type="ORF">MGWOODY_Smn568</name>
</gene>
<dbReference type="InterPro" id="IPR029058">
    <property type="entry name" value="AB_hydrolase_fold"/>
</dbReference>
<dbReference type="PROSITE" id="PS00941">
    <property type="entry name" value="CARBOXYLESTERASE_B_2"/>
    <property type="match status" value="1"/>
</dbReference>
<evidence type="ECO:0000313" key="4">
    <source>
        <dbReference type="EMBL" id="CUS43374.1"/>
    </source>
</evidence>
<comment type="similarity">
    <text evidence="1">Belongs to the type-B carboxylesterase/lipase family.</text>
</comment>
<dbReference type="InterPro" id="IPR002018">
    <property type="entry name" value="CarbesteraseB"/>
</dbReference>
<evidence type="ECO:0000259" key="3">
    <source>
        <dbReference type="Pfam" id="PF00135"/>
    </source>
</evidence>
<dbReference type="Pfam" id="PF00135">
    <property type="entry name" value="COesterase"/>
    <property type="match status" value="1"/>
</dbReference>
<accession>A0A160TIQ5</accession>
<protein>
    <submittedName>
        <fullName evidence="4">Carboxylesterase, type B</fullName>
    </submittedName>
</protein>
<dbReference type="InterPro" id="IPR050309">
    <property type="entry name" value="Type-B_Carboxylest/Lipase"/>
</dbReference>